<dbReference type="EMBL" id="JAYJLD010000002">
    <property type="protein sequence ID" value="MEB3100401.1"/>
    <property type="molecule type" value="Genomic_DNA"/>
</dbReference>
<evidence type="ECO:0000313" key="1">
    <source>
        <dbReference type="EMBL" id="MEB3100401.1"/>
    </source>
</evidence>
<evidence type="ECO:0000313" key="2">
    <source>
        <dbReference type="Proteomes" id="UP001310386"/>
    </source>
</evidence>
<dbReference type="RefSeq" id="WP_371752513.1">
    <property type="nucleotide sequence ID" value="NZ_JAYJLD010000002.1"/>
</dbReference>
<keyword evidence="2" id="KW-1185">Reference proteome</keyword>
<sequence>MRLTFKGTAVLVLLMFAGLFVYQIYDLFGAESQSGDAKRLLYQVCLFQMEILNSLLNDAARLQNTDQLNDLKQAVYSANYAHERLVQAFGENHLTTLNSIPQMLQYIIRLQIGGDRALSKDEADTLRQAGEQFSEMYAVYGKLLSSGGSVFSSQNDKLKSIDQNIYRLLHGKLLE</sequence>
<protein>
    <submittedName>
        <fullName evidence="1">Uncharacterized protein</fullName>
    </submittedName>
</protein>
<reference evidence="1" key="1">
    <citation type="submission" date="2023-12" db="EMBL/GenBank/DDBJ databases">
        <title>Fervidustalea candida gen. nov., sp. nov., a novel member of the family Paenibacillaceae isolated from a geothermal area.</title>
        <authorList>
            <person name="Li W.-J."/>
            <person name="Jiao J.-Y."/>
            <person name="Chen Y."/>
        </authorList>
    </citation>
    <scope>NUCLEOTIDE SEQUENCE</scope>
    <source>
        <strain evidence="1">SYSU GA230002</strain>
    </source>
</reference>
<comment type="caution">
    <text evidence="1">The sequence shown here is derived from an EMBL/GenBank/DDBJ whole genome shotgun (WGS) entry which is preliminary data.</text>
</comment>
<organism evidence="1 2">
    <name type="scientific">Ferviditalea candida</name>
    <dbReference type="NCBI Taxonomy" id="3108399"/>
    <lineage>
        <taxon>Bacteria</taxon>
        <taxon>Bacillati</taxon>
        <taxon>Bacillota</taxon>
        <taxon>Bacilli</taxon>
        <taxon>Bacillales</taxon>
        <taxon>Paenibacillaceae</taxon>
        <taxon>Ferviditalea</taxon>
    </lineage>
</organism>
<dbReference type="Proteomes" id="UP001310386">
    <property type="component" value="Unassembled WGS sequence"/>
</dbReference>
<gene>
    <name evidence="1" type="ORF">VF724_01845</name>
</gene>
<accession>A0ABU5ZGH0</accession>
<name>A0ABU5ZGH0_9BACL</name>
<proteinExistence type="predicted"/>